<feature type="non-terminal residue" evidence="2">
    <location>
        <position position="1"/>
    </location>
</feature>
<evidence type="ECO:0000313" key="2">
    <source>
        <dbReference type="EMBL" id="CEK48409.1"/>
    </source>
</evidence>
<feature type="region of interest" description="Disordered" evidence="1">
    <location>
        <begin position="62"/>
        <end position="104"/>
    </location>
</feature>
<organism evidence="2">
    <name type="scientific">Arion vulgaris</name>
    <dbReference type="NCBI Taxonomy" id="1028688"/>
    <lineage>
        <taxon>Eukaryota</taxon>
        <taxon>Metazoa</taxon>
        <taxon>Spiralia</taxon>
        <taxon>Lophotrochozoa</taxon>
        <taxon>Mollusca</taxon>
        <taxon>Gastropoda</taxon>
        <taxon>Heterobranchia</taxon>
        <taxon>Euthyneura</taxon>
        <taxon>Panpulmonata</taxon>
        <taxon>Eupulmonata</taxon>
        <taxon>Stylommatophora</taxon>
        <taxon>Helicina</taxon>
        <taxon>Arionoidea</taxon>
        <taxon>Arionidae</taxon>
        <taxon>Arion</taxon>
    </lineage>
</organism>
<reference evidence="2" key="1">
    <citation type="submission" date="2014-12" db="EMBL/GenBank/DDBJ databases">
        <title>Insight into the proteome of Arion vulgaris.</title>
        <authorList>
            <person name="Aradska J."/>
            <person name="Bulat T."/>
            <person name="Smidak R."/>
            <person name="Sarate P."/>
            <person name="Gangsoo J."/>
            <person name="Sialana F."/>
            <person name="Bilban M."/>
            <person name="Lubec G."/>
        </authorList>
    </citation>
    <scope>NUCLEOTIDE SEQUENCE</scope>
    <source>
        <tissue evidence="2">Skin</tissue>
    </source>
</reference>
<accession>A0A0B6XWY7</accession>
<proteinExistence type="predicted"/>
<name>A0A0B6XWY7_9EUPU</name>
<sequence length="104" mass="11689">AEYNQYNTEFTSDLPTNSIEFTKNSDRLAAGKQNNLSSYFEKQHSLSSMNLVSSPEKLLQQVSRSPKKAKGKKIDISTPNQILGVPRPKNIETNKKLGHVNVNR</sequence>
<dbReference type="EMBL" id="HACG01001544">
    <property type="protein sequence ID" value="CEK48409.1"/>
    <property type="molecule type" value="Transcribed_RNA"/>
</dbReference>
<evidence type="ECO:0000256" key="1">
    <source>
        <dbReference type="SAM" id="MobiDB-lite"/>
    </source>
</evidence>
<protein>
    <submittedName>
        <fullName evidence="2">Uncharacterized protein</fullName>
    </submittedName>
</protein>
<feature type="non-terminal residue" evidence="2">
    <location>
        <position position="104"/>
    </location>
</feature>
<gene>
    <name evidence="2" type="primary">ORF3889</name>
</gene>
<dbReference type="AlphaFoldDB" id="A0A0B6XWY7"/>